<reference evidence="1 2" key="1">
    <citation type="journal article" date="2016" name="Genome Announc.">
        <title>Complete Genome Sequence of Thiostrepton-Producing Streptomyces laurentii ATCC 31255.</title>
        <authorList>
            <person name="Doi K."/>
            <person name="Fujino Y."/>
            <person name="Nagayoshi Y."/>
            <person name="Ohshima T."/>
            <person name="Ogata S."/>
        </authorList>
    </citation>
    <scope>NUCLEOTIDE SEQUENCE [LARGE SCALE GENOMIC DNA]</scope>
    <source>
        <strain evidence="1 2">ATCC 31255</strain>
    </source>
</reference>
<proteinExistence type="predicted"/>
<evidence type="ECO:0000313" key="2">
    <source>
        <dbReference type="Proteomes" id="UP000217676"/>
    </source>
</evidence>
<organism evidence="1 2">
    <name type="scientific">Streptomyces laurentii</name>
    <dbReference type="NCBI Taxonomy" id="39478"/>
    <lineage>
        <taxon>Bacteria</taxon>
        <taxon>Bacillati</taxon>
        <taxon>Actinomycetota</taxon>
        <taxon>Actinomycetes</taxon>
        <taxon>Kitasatosporales</taxon>
        <taxon>Streptomycetaceae</taxon>
        <taxon>Streptomyces</taxon>
    </lineage>
</organism>
<dbReference type="Proteomes" id="UP000217676">
    <property type="component" value="Chromosome"/>
</dbReference>
<gene>
    <name evidence="1" type="ORF">SLA_4006</name>
</gene>
<protein>
    <submittedName>
        <fullName evidence="1">Regulatory protein</fullName>
    </submittedName>
</protein>
<evidence type="ECO:0000313" key="1">
    <source>
        <dbReference type="EMBL" id="BAU84895.1"/>
    </source>
</evidence>
<accession>A0A160P2F1</accession>
<name>A0A160P2F1_STRLU</name>
<keyword evidence="2" id="KW-1185">Reference proteome</keyword>
<dbReference type="EMBL" id="AP017424">
    <property type="protein sequence ID" value="BAU84895.1"/>
    <property type="molecule type" value="Genomic_DNA"/>
</dbReference>
<sequence length="457" mass="48879">MGRTPNTALVRVMAEADWGNGQLARAVNRAGAEAGLTLSHSASTVTYWLRGSLPKKPVRPVVAEALSRRLGRPVSCAELGFVPSDGVAGSGTGEGDDPAATGTRGLADLARKDMDPSRRGVLTAGLYSAALTVPGFGDSGAPPDLAAEEVTAGRTVRIGSGEVATVRTMTQHIAIILDDLGGGHARPMAAAFLTNTVLSWLRADATAAVRRDMQAAASDFVYLTGWMAMYERAHGLGQRYFVQALELARDAQDHLTYCRTLRGMALQAANLRYGRRALEYADSAAEAAPVAGPRLVAFLRGQQAHGAALVKDRRQAFGRLRETEAALARADGRNDAVGGYDQAAYHFHVSHVLYELGDLPGSITALQRSNRVRSPHERQGRVHAHGVLAARQWERGHVEAACATWDRFLDDYTALSTARGDEHFAVLRGHVAAKPRSRVVRTLGERARVVAEQKSAA</sequence>
<dbReference type="KEGG" id="slau:SLA_4006"/>
<dbReference type="RefSeq" id="WP_359876580.1">
    <property type="nucleotide sequence ID" value="NZ_JBEYHT010000020.1"/>
</dbReference>
<dbReference type="AlphaFoldDB" id="A0A160P2F1"/>